<organism evidence="9 10">
    <name type="scientific">Saccharopolyspora cebuensis</name>
    <dbReference type="NCBI Taxonomy" id="418759"/>
    <lineage>
        <taxon>Bacteria</taxon>
        <taxon>Bacillati</taxon>
        <taxon>Actinomycetota</taxon>
        <taxon>Actinomycetes</taxon>
        <taxon>Pseudonocardiales</taxon>
        <taxon>Pseudonocardiaceae</taxon>
        <taxon>Saccharopolyspora</taxon>
    </lineage>
</organism>
<keyword evidence="6 8" id="KW-1133">Transmembrane helix</keyword>
<reference evidence="9 10" key="1">
    <citation type="submission" date="2024-08" db="EMBL/GenBank/DDBJ databases">
        <title>Genome mining of Saccharopolyspora cebuensis PGLac3 from Nigerian medicinal plant.</title>
        <authorList>
            <person name="Ezeobiora C.E."/>
            <person name="Igbokwe N.H."/>
            <person name="Amin D.H."/>
            <person name="Mendie U.E."/>
        </authorList>
    </citation>
    <scope>NUCLEOTIDE SEQUENCE [LARGE SCALE GENOMIC DNA]</scope>
    <source>
        <strain evidence="9 10">PGLac3</strain>
    </source>
</reference>
<evidence type="ECO:0000256" key="4">
    <source>
        <dbReference type="ARBA" id="ARBA00022475"/>
    </source>
</evidence>
<dbReference type="EMBL" id="JBGEHV010000013">
    <property type="protein sequence ID" value="MEY8039645.1"/>
    <property type="molecule type" value="Genomic_DNA"/>
</dbReference>
<evidence type="ECO:0000256" key="1">
    <source>
        <dbReference type="ARBA" id="ARBA00004651"/>
    </source>
</evidence>
<evidence type="ECO:0000256" key="8">
    <source>
        <dbReference type="SAM" id="Phobius"/>
    </source>
</evidence>
<name>A0ABV4CEZ1_9PSEU</name>
<evidence type="ECO:0000313" key="9">
    <source>
        <dbReference type="EMBL" id="MEY8039645.1"/>
    </source>
</evidence>
<feature type="transmembrane region" description="Helical" evidence="8">
    <location>
        <begin position="6"/>
        <end position="24"/>
    </location>
</feature>
<evidence type="ECO:0000256" key="6">
    <source>
        <dbReference type="ARBA" id="ARBA00022989"/>
    </source>
</evidence>
<keyword evidence="10" id="KW-1185">Reference proteome</keyword>
<feature type="transmembrane region" description="Helical" evidence="8">
    <location>
        <begin position="60"/>
        <end position="81"/>
    </location>
</feature>
<keyword evidence="5 8" id="KW-0812">Transmembrane</keyword>
<proteinExistence type="inferred from homology"/>
<keyword evidence="7 8" id="KW-0472">Membrane</keyword>
<dbReference type="RefSeq" id="WP_345358445.1">
    <property type="nucleotide sequence ID" value="NZ_BAABII010000003.1"/>
</dbReference>
<dbReference type="Proteomes" id="UP001564626">
    <property type="component" value="Unassembled WGS sequence"/>
</dbReference>
<keyword evidence="4" id="KW-1003">Cell membrane</keyword>
<evidence type="ECO:0000313" key="10">
    <source>
        <dbReference type="Proteomes" id="UP001564626"/>
    </source>
</evidence>
<dbReference type="PANTHER" id="PTHR34702">
    <property type="entry name" value="NA(+)/H(+) ANTIPORTER SUBUNIT F1"/>
    <property type="match status" value="1"/>
</dbReference>
<dbReference type="PANTHER" id="PTHR34702:SF1">
    <property type="entry name" value="NA(+)_H(+) ANTIPORTER SUBUNIT F"/>
    <property type="match status" value="1"/>
</dbReference>
<evidence type="ECO:0000256" key="2">
    <source>
        <dbReference type="ARBA" id="ARBA00009212"/>
    </source>
</evidence>
<comment type="caution">
    <text evidence="9">The sequence shown here is derived from an EMBL/GenBank/DDBJ whole genome shotgun (WGS) entry which is preliminary data.</text>
</comment>
<evidence type="ECO:0000256" key="7">
    <source>
        <dbReference type="ARBA" id="ARBA00023136"/>
    </source>
</evidence>
<dbReference type="InterPro" id="IPR007208">
    <property type="entry name" value="MrpF/PhaF-like"/>
</dbReference>
<evidence type="ECO:0000256" key="5">
    <source>
        <dbReference type="ARBA" id="ARBA00022692"/>
    </source>
</evidence>
<dbReference type="Pfam" id="PF04066">
    <property type="entry name" value="MrpF_PhaF"/>
    <property type="match status" value="1"/>
</dbReference>
<keyword evidence="3" id="KW-0813">Transport</keyword>
<protein>
    <submittedName>
        <fullName evidence="9">Monovalent cation/H+ antiporter complex subunit F</fullName>
    </submittedName>
</protein>
<comment type="similarity">
    <text evidence="2">Belongs to the CPA3 antiporters (TC 2.A.63) subunit F family.</text>
</comment>
<sequence length="88" mass="9602">MDWVFIITLGLLSAAGLLVIVRLLRGRTTLDRVVALDVFVTLVIASTGVGMAWQLEAFNIALLAAFALLVFIGTVSVARLIEKKEPYR</sequence>
<evidence type="ECO:0000256" key="3">
    <source>
        <dbReference type="ARBA" id="ARBA00022448"/>
    </source>
</evidence>
<comment type="subcellular location">
    <subcellularLocation>
        <location evidence="1">Cell membrane</location>
        <topology evidence="1">Multi-pass membrane protein</topology>
    </subcellularLocation>
</comment>
<accession>A0ABV4CEZ1</accession>
<gene>
    <name evidence="9" type="ORF">AB8O55_09580</name>
</gene>
<feature type="transmembrane region" description="Helical" evidence="8">
    <location>
        <begin position="33"/>
        <end position="54"/>
    </location>
</feature>